<protein>
    <submittedName>
        <fullName evidence="1">Uncharacterized protein</fullName>
    </submittedName>
</protein>
<dbReference type="EMBL" id="KZ502540">
    <property type="protein sequence ID" value="PKU76323.1"/>
    <property type="molecule type" value="Genomic_DNA"/>
</dbReference>
<sequence length="130" mass="15226">MERTGSEKIFLSPDRPDEFPYSSRDDVLWILTLNCSSRRSVPLVSKRWTLDFSLCIDRPNEVYNSSQDDWLWILLCADSLDNSSCSYQDEVLWTHDMNYSSRRTLIFIPGRCPLFLENLGPSYSFVQMKP</sequence>
<proteinExistence type="predicted"/>
<evidence type="ECO:0000313" key="1">
    <source>
        <dbReference type="EMBL" id="PKU76323.1"/>
    </source>
</evidence>
<dbReference type="AlphaFoldDB" id="A0A2I0WKY8"/>
<keyword evidence="2" id="KW-1185">Reference proteome</keyword>
<accession>A0A2I0WKY8</accession>
<dbReference type="Proteomes" id="UP000233837">
    <property type="component" value="Unassembled WGS sequence"/>
</dbReference>
<evidence type="ECO:0000313" key="2">
    <source>
        <dbReference type="Proteomes" id="UP000233837"/>
    </source>
</evidence>
<organism evidence="1 2">
    <name type="scientific">Dendrobium catenatum</name>
    <dbReference type="NCBI Taxonomy" id="906689"/>
    <lineage>
        <taxon>Eukaryota</taxon>
        <taxon>Viridiplantae</taxon>
        <taxon>Streptophyta</taxon>
        <taxon>Embryophyta</taxon>
        <taxon>Tracheophyta</taxon>
        <taxon>Spermatophyta</taxon>
        <taxon>Magnoliopsida</taxon>
        <taxon>Liliopsida</taxon>
        <taxon>Asparagales</taxon>
        <taxon>Orchidaceae</taxon>
        <taxon>Epidendroideae</taxon>
        <taxon>Malaxideae</taxon>
        <taxon>Dendrobiinae</taxon>
        <taxon>Dendrobium</taxon>
    </lineage>
</organism>
<reference evidence="1 2" key="1">
    <citation type="journal article" date="2016" name="Sci. Rep.">
        <title>The Dendrobium catenatum Lindl. genome sequence provides insights into polysaccharide synthase, floral development and adaptive evolution.</title>
        <authorList>
            <person name="Zhang G.Q."/>
            <person name="Xu Q."/>
            <person name="Bian C."/>
            <person name="Tsai W.C."/>
            <person name="Yeh C.M."/>
            <person name="Liu K.W."/>
            <person name="Yoshida K."/>
            <person name="Zhang L.S."/>
            <person name="Chang S.B."/>
            <person name="Chen F."/>
            <person name="Shi Y."/>
            <person name="Su Y.Y."/>
            <person name="Zhang Y.Q."/>
            <person name="Chen L.J."/>
            <person name="Yin Y."/>
            <person name="Lin M."/>
            <person name="Huang H."/>
            <person name="Deng H."/>
            <person name="Wang Z.W."/>
            <person name="Zhu S.L."/>
            <person name="Zhao X."/>
            <person name="Deng C."/>
            <person name="Niu S.C."/>
            <person name="Huang J."/>
            <person name="Wang M."/>
            <person name="Liu G.H."/>
            <person name="Yang H.J."/>
            <person name="Xiao X.J."/>
            <person name="Hsiao Y.Y."/>
            <person name="Wu W.L."/>
            <person name="Chen Y.Y."/>
            <person name="Mitsuda N."/>
            <person name="Ohme-Takagi M."/>
            <person name="Luo Y.B."/>
            <person name="Van de Peer Y."/>
            <person name="Liu Z.J."/>
        </authorList>
    </citation>
    <scope>NUCLEOTIDE SEQUENCE [LARGE SCALE GENOMIC DNA]</scope>
    <source>
        <tissue evidence="1">The whole plant</tissue>
    </source>
</reference>
<reference evidence="1 2" key="2">
    <citation type="journal article" date="2017" name="Nature">
        <title>The Apostasia genome and the evolution of orchids.</title>
        <authorList>
            <person name="Zhang G.Q."/>
            <person name="Liu K.W."/>
            <person name="Li Z."/>
            <person name="Lohaus R."/>
            <person name="Hsiao Y.Y."/>
            <person name="Niu S.C."/>
            <person name="Wang J.Y."/>
            <person name="Lin Y.C."/>
            <person name="Xu Q."/>
            <person name="Chen L.J."/>
            <person name="Yoshida K."/>
            <person name="Fujiwara S."/>
            <person name="Wang Z.W."/>
            <person name="Zhang Y.Q."/>
            <person name="Mitsuda N."/>
            <person name="Wang M."/>
            <person name="Liu G.H."/>
            <person name="Pecoraro L."/>
            <person name="Huang H.X."/>
            <person name="Xiao X.J."/>
            <person name="Lin M."/>
            <person name="Wu X.Y."/>
            <person name="Wu W.L."/>
            <person name="Chen Y.Y."/>
            <person name="Chang S.B."/>
            <person name="Sakamoto S."/>
            <person name="Ohme-Takagi M."/>
            <person name="Yagi M."/>
            <person name="Zeng S.J."/>
            <person name="Shen C.Y."/>
            <person name="Yeh C.M."/>
            <person name="Luo Y.B."/>
            <person name="Tsai W.C."/>
            <person name="Van de Peer Y."/>
            <person name="Liu Z.J."/>
        </authorList>
    </citation>
    <scope>NUCLEOTIDE SEQUENCE [LARGE SCALE GENOMIC DNA]</scope>
    <source>
        <tissue evidence="1">The whole plant</tissue>
    </source>
</reference>
<gene>
    <name evidence="1" type="ORF">MA16_Dca025112</name>
</gene>
<name>A0A2I0WKY8_9ASPA</name>